<organism evidence="3 4">
    <name type="scientific">Dactylosporangium siamense</name>
    <dbReference type="NCBI Taxonomy" id="685454"/>
    <lineage>
        <taxon>Bacteria</taxon>
        <taxon>Bacillati</taxon>
        <taxon>Actinomycetota</taxon>
        <taxon>Actinomycetes</taxon>
        <taxon>Micromonosporales</taxon>
        <taxon>Micromonosporaceae</taxon>
        <taxon>Dactylosporangium</taxon>
    </lineage>
</organism>
<dbReference type="Proteomes" id="UP000660611">
    <property type="component" value="Unassembled WGS sequence"/>
</dbReference>
<evidence type="ECO:0000313" key="4">
    <source>
        <dbReference type="Proteomes" id="UP000660611"/>
    </source>
</evidence>
<reference evidence="3" key="1">
    <citation type="submission" date="2021-01" db="EMBL/GenBank/DDBJ databases">
        <title>Whole genome shotgun sequence of Dactylosporangium siamense NBRC 106093.</title>
        <authorList>
            <person name="Komaki H."/>
            <person name="Tamura T."/>
        </authorList>
    </citation>
    <scope>NUCLEOTIDE SEQUENCE</scope>
    <source>
        <strain evidence="3">NBRC 106093</strain>
    </source>
</reference>
<keyword evidence="4" id="KW-1185">Reference proteome</keyword>
<feature type="compositionally biased region" description="Polar residues" evidence="1">
    <location>
        <begin position="193"/>
        <end position="203"/>
    </location>
</feature>
<dbReference type="InterPro" id="IPR025334">
    <property type="entry name" value="DUF4240"/>
</dbReference>
<dbReference type="Pfam" id="PF14024">
    <property type="entry name" value="DUF4240"/>
    <property type="match status" value="1"/>
</dbReference>
<protein>
    <recommendedName>
        <fullName evidence="2">DUF4240 domain-containing protein</fullName>
    </recommendedName>
</protein>
<comment type="caution">
    <text evidence="3">The sequence shown here is derived from an EMBL/GenBank/DDBJ whole genome shotgun (WGS) entry which is preliminary data.</text>
</comment>
<feature type="domain" description="DUF4240" evidence="2">
    <location>
        <begin position="4"/>
        <end position="140"/>
    </location>
</feature>
<evidence type="ECO:0000256" key="1">
    <source>
        <dbReference type="SAM" id="MobiDB-lite"/>
    </source>
</evidence>
<name>A0A919UDL7_9ACTN</name>
<evidence type="ECO:0000259" key="2">
    <source>
        <dbReference type="Pfam" id="PF14024"/>
    </source>
</evidence>
<accession>A0A919UDL7</accession>
<dbReference type="EMBL" id="BONQ01000157">
    <property type="protein sequence ID" value="GIG51597.1"/>
    <property type="molecule type" value="Genomic_DNA"/>
</dbReference>
<gene>
    <name evidence="3" type="ORF">Dsi01nite_096380</name>
</gene>
<evidence type="ECO:0000313" key="3">
    <source>
        <dbReference type="EMBL" id="GIG51597.1"/>
    </source>
</evidence>
<proteinExistence type="predicted"/>
<feature type="region of interest" description="Disordered" evidence="1">
    <location>
        <begin position="192"/>
        <end position="230"/>
    </location>
</feature>
<sequence>MRHMDLAGFWALIERSTQENTDPIERGDWLAAALTGLADEELIDFQDHLDAQTDRVSGWLMWHAASLIQDGCGDDGFSGFRAWLVGLGPAVVDRVADDPDRLADQPEVQRLAGRHPRTWAEQEWPYWEELEFVAVHEYERRHGDSASIYHAQTSRPTTAEPLLRPVEEERWDHHDPAESHQRLPRLAAMFPQSGPSQATQLSLMQAKEGESAESGRTLADFFRRTPPRTP</sequence>
<dbReference type="AlphaFoldDB" id="A0A919UDL7"/>